<comment type="catalytic activity">
    <reaction evidence="18">
        <text>L-phenylalanine(out) + L-arginine(in) = L-phenylalanine(in) + L-arginine(out)</text>
        <dbReference type="Rhea" id="RHEA:71067"/>
        <dbReference type="ChEBI" id="CHEBI:32682"/>
        <dbReference type="ChEBI" id="CHEBI:58095"/>
    </reaction>
    <physiologicalReaction direction="left-to-right" evidence="18">
        <dbReference type="Rhea" id="RHEA:71068"/>
    </physiologicalReaction>
</comment>
<feature type="transmembrane region" description="Helical" evidence="20">
    <location>
        <begin position="146"/>
        <end position="173"/>
    </location>
</feature>
<feature type="transmembrane region" description="Helical" evidence="20">
    <location>
        <begin position="60"/>
        <end position="80"/>
    </location>
</feature>
<evidence type="ECO:0000256" key="12">
    <source>
        <dbReference type="ARBA" id="ARBA00051835"/>
    </source>
</evidence>
<dbReference type="PANTHER" id="PTHR11785">
    <property type="entry name" value="AMINO ACID TRANSPORTER"/>
    <property type="match status" value="1"/>
</dbReference>
<feature type="compositionally biased region" description="Polar residues" evidence="19">
    <location>
        <begin position="1"/>
        <end position="14"/>
    </location>
</feature>
<feature type="compositionally biased region" description="Basic and acidic residues" evidence="19">
    <location>
        <begin position="41"/>
        <end position="51"/>
    </location>
</feature>
<keyword evidence="4" id="KW-1003">Cell membrane</keyword>
<evidence type="ECO:0000256" key="2">
    <source>
        <dbReference type="ARBA" id="ARBA00009523"/>
    </source>
</evidence>
<name>A0AA89BX72_PINIB</name>
<evidence type="ECO:0000256" key="18">
    <source>
        <dbReference type="ARBA" id="ARBA00093193"/>
    </source>
</evidence>
<evidence type="ECO:0000256" key="4">
    <source>
        <dbReference type="ARBA" id="ARBA00022475"/>
    </source>
</evidence>
<evidence type="ECO:0000313" key="22">
    <source>
        <dbReference type="Proteomes" id="UP001186944"/>
    </source>
</evidence>
<evidence type="ECO:0000256" key="8">
    <source>
        <dbReference type="ARBA" id="ARBA00023136"/>
    </source>
</evidence>
<comment type="caution">
    <text evidence="21">The sequence shown here is derived from an EMBL/GenBank/DDBJ whole genome shotgun (WGS) entry which is preliminary data.</text>
</comment>
<keyword evidence="7 20" id="KW-1133">Transmembrane helix</keyword>
<dbReference type="GO" id="GO:0016324">
    <property type="term" value="C:apical plasma membrane"/>
    <property type="evidence" value="ECO:0007669"/>
    <property type="project" value="UniProtKB-SubCell"/>
</dbReference>
<comment type="subcellular location">
    <subcellularLocation>
        <location evidence="1">Apical cell membrane</location>
        <topology evidence="1">Multi-pass membrane protein</topology>
    </subcellularLocation>
</comment>
<keyword evidence="8 20" id="KW-0472">Membrane</keyword>
<feature type="region of interest" description="Disordered" evidence="19">
    <location>
        <begin position="1"/>
        <end position="51"/>
    </location>
</feature>
<feature type="transmembrane region" description="Helical" evidence="20">
    <location>
        <begin position="291"/>
        <end position="313"/>
    </location>
</feature>
<evidence type="ECO:0000256" key="17">
    <source>
        <dbReference type="ARBA" id="ARBA00083296"/>
    </source>
</evidence>
<keyword evidence="9" id="KW-1015">Disulfide bond</keyword>
<evidence type="ECO:0000256" key="20">
    <source>
        <dbReference type="SAM" id="Phobius"/>
    </source>
</evidence>
<evidence type="ECO:0000256" key="14">
    <source>
        <dbReference type="ARBA" id="ARBA00052732"/>
    </source>
</evidence>
<comment type="catalytic activity">
    <reaction evidence="11">
        <text>L-cystine(out) + L-arginine(in) = L-cystine(in) + L-arginine(out)</text>
        <dbReference type="Rhea" id="RHEA:71075"/>
        <dbReference type="ChEBI" id="CHEBI:32682"/>
        <dbReference type="ChEBI" id="CHEBI:35491"/>
    </reaction>
    <physiologicalReaction direction="left-to-right" evidence="11">
        <dbReference type="Rhea" id="RHEA:71076"/>
    </physiologicalReaction>
</comment>
<reference evidence="21" key="1">
    <citation type="submission" date="2019-08" db="EMBL/GenBank/DDBJ databases">
        <title>The improved chromosome-level genome for the pearl oyster Pinctada fucata martensii using PacBio sequencing and Hi-C.</title>
        <authorList>
            <person name="Zheng Z."/>
        </authorList>
    </citation>
    <scope>NUCLEOTIDE SEQUENCE</scope>
    <source>
        <strain evidence="21">ZZ-2019</strain>
        <tissue evidence="21">Adductor muscle</tissue>
    </source>
</reference>
<protein>
    <recommendedName>
        <fullName evidence="15">b(0,+)-type amino acid transporter 1</fullName>
    </recommendedName>
    <alternativeName>
        <fullName evidence="16">Glycoprotein-associated amino acid transporter b0,+AT1</fullName>
    </alternativeName>
    <alternativeName>
        <fullName evidence="17">Solute carrier family 7 member 9</fullName>
    </alternativeName>
</protein>
<dbReference type="EMBL" id="VSWD01000012">
    <property type="protein sequence ID" value="KAK3085920.1"/>
    <property type="molecule type" value="Genomic_DNA"/>
</dbReference>
<evidence type="ECO:0000256" key="10">
    <source>
        <dbReference type="ARBA" id="ARBA00051323"/>
    </source>
</evidence>
<comment type="similarity">
    <text evidence="2">Belongs to the amino acid-polyamine-organocation (APC) superfamily.</text>
</comment>
<evidence type="ECO:0000256" key="19">
    <source>
        <dbReference type="SAM" id="MobiDB-lite"/>
    </source>
</evidence>
<dbReference type="Proteomes" id="UP001186944">
    <property type="component" value="Unassembled WGS sequence"/>
</dbReference>
<evidence type="ECO:0000256" key="13">
    <source>
        <dbReference type="ARBA" id="ARBA00052179"/>
    </source>
</evidence>
<proteinExistence type="inferred from homology"/>
<dbReference type="PIRSF" id="PIRSF006060">
    <property type="entry name" value="AA_transporter"/>
    <property type="match status" value="1"/>
</dbReference>
<evidence type="ECO:0000256" key="15">
    <source>
        <dbReference type="ARBA" id="ARBA00074336"/>
    </source>
</evidence>
<gene>
    <name evidence="21" type="ORF">FSP39_010643</name>
</gene>
<evidence type="ECO:0000256" key="7">
    <source>
        <dbReference type="ARBA" id="ARBA00022989"/>
    </source>
</evidence>
<dbReference type="PANTHER" id="PTHR11785:SF512">
    <property type="entry name" value="SOBREMESA, ISOFORM B"/>
    <property type="match status" value="1"/>
</dbReference>
<dbReference type="Gene3D" id="1.20.1740.10">
    <property type="entry name" value="Amino acid/polyamine transporter I"/>
    <property type="match status" value="1"/>
</dbReference>
<feature type="transmembrane region" description="Helical" evidence="20">
    <location>
        <begin position="473"/>
        <end position="492"/>
    </location>
</feature>
<comment type="catalytic activity">
    <reaction evidence="12">
        <text>L-histidine(out) + L-arginine(in) = L-histidine(in) + L-arginine(out)</text>
        <dbReference type="Rhea" id="RHEA:71063"/>
        <dbReference type="ChEBI" id="CHEBI:32682"/>
        <dbReference type="ChEBI" id="CHEBI:57595"/>
    </reaction>
    <physiologicalReaction direction="left-to-right" evidence="12">
        <dbReference type="Rhea" id="RHEA:71064"/>
    </physiologicalReaction>
</comment>
<keyword evidence="6 20" id="KW-0812">Transmembrane</keyword>
<evidence type="ECO:0000256" key="3">
    <source>
        <dbReference type="ARBA" id="ARBA00022448"/>
    </source>
</evidence>
<evidence type="ECO:0000256" key="16">
    <source>
        <dbReference type="ARBA" id="ARBA00079910"/>
    </source>
</evidence>
<keyword evidence="5" id="KW-0597">Phosphoprotein</keyword>
<dbReference type="FunFam" id="1.20.1740.10:FF:000015">
    <property type="entry name" value="B(0,+)-type amino acid transporter 1"/>
    <property type="match status" value="1"/>
</dbReference>
<evidence type="ECO:0000256" key="6">
    <source>
        <dbReference type="ARBA" id="ARBA00022692"/>
    </source>
</evidence>
<accession>A0AA89BX72</accession>
<feature type="transmembrane region" description="Helical" evidence="20">
    <location>
        <begin position="333"/>
        <end position="353"/>
    </location>
</feature>
<feature type="transmembrane region" description="Helical" evidence="20">
    <location>
        <begin position="92"/>
        <end position="114"/>
    </location>
</feature>
<feature type="transmembrane region" description="Helical" evidence="20">
    <location>
        <begin position="215"/>
        <end position="235"/>
    </location>
</feature>
<evidence type="ECO:0000256" key="1">
    <source>
        <dbReference type="ARBA" id="ARBA00004424"/>
    </source>
</evidence>
<feature type="transmembrane region" description="Helical" evidence="20">
    <location>
        <begin position="447"/>
        <end position="467"/>
    </location>
</feature>
<keyword evidence="22" id="KW-1185">Reference proteome</keyword>
<keyword evidence="3" id="KW-0813">Transport</keyword>
<feature type="transmembrane region" description="Helical" evidence="20">
    <location>
        <begin position="417"/>
        <end position="435"/>
    </location>
</feature>
<evidence type="ECO:0000256" key="11">
    <source>
        <dbReference type="ARBA" id="ARBA00051814"/>
    </source>
</evidence>
<organism evidence="21 22">
    <name type="scientific">Pinctada imbricata</name>
    <name type="common">Atlantic pearl-oyster</name>
    <name type="synonym">Pinctada martensii</name>
    <dbReference type="NCBI Taxonomy" id="66713"/>
    <lineage>
        <taxon>Eukaryota</taxon>
        <taxon>Metazoa</taxon>
        <taxon>Spiralia</taxon>
        <taxon>Lophotrochozoa</taxon>
        <taxon>Mollusca</taxon>
        <taxon>Bivalvia</taxon>
        <taxon>Autobranchia</taxon>
        <taxon>Pteriomorphia</taxon>
        <taxon>Pterioida</taxon>
        <taxon>Pterioidea</taxon>
        <taxon>Pteriidae</taxon>
        <taxon>Pinctada</taxon>
    </lineage>
</organism>
<dbReference type="AlphaFoldDB" id="A0AA89BX72"/>
<dbReference type="Pfam" id="PF13520">
    <property type="entry name" value="AA_permease_2"/>
    <property type="match status" value="1"/>
</dbReference>
<dbReference type="InterPro" id="IPR002293">
    <property type="entry name" value="AA/rel_permease1"/>
</dbReference>
<comment type="catalytic activity">
    <reaction evidence="10">
        <text>L-lysine(out) + L-arginine(in) = L-lysine(in) + L-arginine(out)</text>
        <dbReference type="Rhea" id="RHEA:70827"/>
        <dbReference type="ChEBI" id="CHEBI:32551"/>
        <dbReference type="ChEBI" id="CHEBI:32682"/>
    </reaction>
    <physiologicalReaction direction="left-to-right" evidence="10">
        <dbReference type="Rhea" id="RHEA:70828"/>
    </physiologicalReaction>
</comment>
<sequence>MPPFQSDMNGTLISSKPLHNDSNTSLNGAIYHRNGSLNNNQEEKDVGSTDHDHVNLKKRVGLMSGVALIVGTMIGSGIFISPKGVLAGTGSVGLSLMVWLGCGIISLFGALSYAELGTMVTKSGAEYAYLKEAFTPMGKTSGPIPAFLFAWTSVLILKPALFGVVSMSFALYTCEPFFSCGPPDALVKLVAIICLFFVSSINCYSVKLATKVQNLFTVTKLVAIAVITIGGIYMMSKGDVMELGMGFEGTVKDPSAIALAFYDGLWAYDGWNNLNYVTEEIRNPSVNLPRAIMIGIPLVTICYLFANVSYLTVMSKMELLNSAAVAATWGDRVLGVAAIFIPISVALSTFGAANGSCFTGGRIMYVAAREGHLPKVLSYVHIEQYTPLPSLVVSTLIAAIMVLLGDIFALIDFFSFAAWMFYGATMASLLVMRYTKSDAKRPYKVPIILPIIVLVFSIYLVIAPIVQNPRIEFLYAFLFMVAGLVFYFPFVVMRKSLPYTDELTRLLQLVLWVAPSKYESELVAD</sequence>
<comment type="catalytic activity">
    <reaction evidence="13">
        <text>L-cysteine(out) + L-arginine(in) = L-cysteine(in) + L-arginine(out)</text>
        <dbReference type="Rhea" id="RHEA:71071"/>
        <dbReference type="ChEBI" id="CHEBI:32682"/>
        <dbReference type="ChEBI" id="CHEBI:35235"/>
    </reaction>
    <physiologicalReaction direction="left-to-right" evidence="13">
        <dbReference type="Rhea" id="RHEA:71072"/>
    </physiologicalReaction>
</comment>
<comment type="catalytic activity">
    <reaction evidence="14">
        <text>L-leucine(out) + L-arginine(in) = L-leucine(in) + L-arginine(out)</text>
        <dbReference type="Rhea" id="RHEA:71059"/>
        <dbReference type="ChEBI" id="CHEBI:32682"/>
        <dbReference type="ChEBI" id="CHEBI:57427"/>
    </reaction>
    <physiologicalReaction direction="left-to-right" evidence="14">
        <dbReference type="Rhea" id="RHEA:71060"/>
    </physiologicalReaction>
</comment>
<evidence type="ECO:0000313" key="21">
    <source>
        <dbReference type="EMBL" id="KAK3085920.1"/>
    </source>
</evidence>
<dbReference type="GO" id="GO:0015179">
    <property type="term" value="F:L-amino acid transmembrane transporter activity"/>
    <property type="evidence" value="ECO:0007669"/>
    <property type="project" value="TreeGrafter"/>
</dbReference>
<evidence type="ECO:0000256" key="5">
    <source>
        <dbReference type="ARBA" id="ARBA00022553"/>
    </source>
</evidence>
<evidence type="ECO:0000256" key="9">
    <source>
        <dbReference type="ARBA" id="ARBA00023157"/>
    </source>
</evidence>
<feature type="transmembrane region" description="Helical" evidence="20">
    <location>
        <begin position="185"/>
        <end position="203"/>
    </location>
</feature>
<dbReference type="InterPro" id="IPR050598">
    <property type="entry name" value="AminoAcid_Transporter"/>
</dbReference>